<evidence type="ECO:0000256" key="11">
    <source>
        <dbReference type="ARBA" id="ARBA00031066"/>
    </source>
</evidence>
<dbReference type="RefSeq" id="XP_009033425.1">
    <property type="nucleotide sequence ID" value="XM_009035177.1"/>
</dbReference>
<dbReference type="PRINTS" id="PR00126">
    <property type="entry name" value="ATPASEGAMMA"/>
</dbReference>
<keyword evidence="5" id="KW-0375">Hydrogen ion transport</keyword>
<dbReference type="InterPro" id="IPR023632">
    <property type="entry name" value="ATP_synth_F1_gsu_CS"/>
</dbReference>
<keyword evidence="6" id="KW-0809">Transit peptide</keyword>
<dbReference type="InterPro" id="IPR035968">
    <property type="entry name" value="ATP_synth_F1_ATPase_gsu"/>
</dbReference>
<evidence type="ECO:0000256" key="9">
    <source>
        <dbReference type="ARBA" id="ARBA00023196"/>
    </source>
</evidence>
<evidence type="ECO:0000256" key="3">
    <source>
        <dbReference type="ARBA" id="ARBA00007681"/>
    </source>
</evidence>
<comment type="function">
    <text evidence="1">Produces ATP from ADP in the presence of a proton gradient across the membrane. The gamma chain is believed to be important in regulating ATPase activity and the flow of protons through the CF(0) complex.</text>
</comment>
<gene>
    <name evidence="14" type="ORF">AURANDRAFT_52245</name>
</gene>
<evidence type="ECO:0000256" key="2">
    <source>
        <dbReference type="ARBA" id="ARBA00004525"/>
    </source>
</evidence>
<evidence type="ECO:0000256" key="12">
    <source>
        <dbReference type="ARBA" id="ARBA00038805"/>
    </source>
</evidence>
<keyword evidence="9" id="KW-0139">CF(1)</keyword>
<dbReference type="eggNOG" id="KOG1531">
    <property type="taxonomic scope" value="Eukaryota"/>
</dbReference>
<evidence type="ECO:0000256" key="10">
    <source>
        <dbReference type="ARBA" id="ARBA00023310"/>
    </source>
</evidence>
<name>F0XZ83_AURAN</name>
<dbReference type="InParanoid" id="F0XZ83"/>
<comment type="subunit">
    <text evidence="12">F-type ATPases have 2 components, CF(1) - the catalytic core - and CF(0) - the membrane proton channel. CF(1) has five subunits: alpha(3), beta(3), gamma(1), delta(1), epsilon(1). CF(0) has four main subunits: a, b, b' and c.</text>
</comment>
<reference evidence="14 15" key="1">
    <citation type="journal article" date="2011" name="Proc. Natl. Acad. Sci. U.S.A.">
        <title>Niche of harmful alga Aureococcus anophagefferens revealed through ecogenomics.</title>
        <authorList>
            <person name="Gobler C.J."/>
            <person name="Berry D.L."/>
            <person name="Dyhrman S.T."/>
            <person name="Wilhelm S.W."/>
            <person name="Salamov A."/>
            <person name="Lobanov A.V."/>
            <person name="Zhang Y."/>
            <person name="Collier J.L."/>
            <person name="Wurch L.L."/>
            <person name="Kustka A.B."/>
            <person name="Dill B.D."/>
            <person name="Shah M."/>
            <person name="VerBerkmoes N.C."/>
            <person name="Kuo A."/>
            <person name="Terry A."/>
            <person name="Pangilinan J."/>
            <person name="Lindquist E.A."/>
            <person name="Lucas S."/>
            <person name="Paulsen I.T."/>
            <person name="Hattenrath-Lehmann T.K."/>
            <person name="Talmage S.C."/>
            <person name="Walker E.A."/>
            <person name="Koch F."/>
            <person name="Burson A.M."/>
            <person name="Marcoval M.A."/>
            <person name="Tang Y.Z."/>
            <person name="Lecleir G.R."/>
            <person name="Coyne K.J."/>
            <person name="Berg G.M."/>
            <person name="Bertrand E.M."/>
            <person name="Saito M.A."/>
            <person name="Gladyshev V.N."/>
            <person name="Grigoriev I.V."/>
        </authorList>
    </citation>
    <scope>NUCLEOTIDE SEQUENCE [LARGE SCALE GENOMIC DNA]</scope>
    <source>
        <strain evidence="15">CCMP 1984</strain>
    </source>
</reference>
<evidence type="ECO:0000256" key="7">
    <source>
        <dbReference type="ARBA" id="ARBA00023065"/>
    </source>
</evidence>
<proteinExistence type="inferred from homology"/>
<dbReference type="InterPro" id="IPR000131">
    <property type="entry name" value="ATP_synth_F1_gsu"/>
</dbReference>
<dbReference type="Gene3D" id="3.40.1380.10">
    <property type="match status" value="1"/>
</dbReference>
<dbReference type="SUPFAM" id="SSF52943">
    <property type="entry name" value="ATP synthase (F1-ATPase), gamma subunit"/>
    <property type="match status" value="1"/>
</dbReference>
<dbReference type="PROSITE" id="PS00153">
    <property type="entry name" value="ATPASE_GAMMA"/>
    <property type="match status" value="1"/>
</dbReference>
<dbReference type="NCBIfam" id="TIGR01146">
    <property type="entry name" value="ATPsyn_F1gamma"/>
    <property type="match status" value="1"/>
</dbReference>
<keyword evidence="8" id="KW-0472">Membrane</keyword>
<dbReference type="FunFam" id="3.40.1380.10:FF:000006">
    <property type="entry name" value="ATP synthase gamma chain"/>
    <property type="match status" value="1"/>
</dbReference>
<evidence type="ECO:0000256" key="4">
    <source>
        <dbReference type="ARBA" id="ARBA00022448"/>
    </source>
</evidence>
<comment type="subcellular location">
    <subcellularLocation>
        <location evidence="2">Plastid</location>
        <location evidence="2">Chloroplast thylakoid membrane</location>
        <topology evidence="2">Peripheral membrane protein</topology>
    </subcellularLocation>
</comment>
<evidence type="ECO:0000256" key="1">
    <source>
        <dbReference type="ARBA" id="ARBA00003456"/>
    </source>
</evidence>
<evidence type="ECO:0000313" key="14">
    <source>
        <dbReference type="EMBL" id="EGB12392.1"/>
    </source>
</evidence>
<evidence type="ECO:0000256" key="13">
    <source>
        <dbReference type="ARBA" id="ARBA00072089"/>
    </source>
</evidence>
<evidence type="ECO:0000256" key="8">
    <source>
        <dbReference type="ARBA" id="ARBA00023136"/>
    </source>
</evidence>
<dbReference type="OMA" id="VMQFEQD"/>
<dbReference type="Gene3D" id="1.10.287.80">
    <property type="entry name" value="ATP synthase, gamma subunit, helix hairpin domain"/>
    <property type="match status" value="2"/>
</dbReference>
<dbReference type="GO" id="GO:0046933">
    <property type="term" value="F:proton-transporting ATP synthase activity, rotational mechanism"/>
    <property type="evidence" value="ECO:0007669"/>
    <property type="project" value="InterPro"/>
</dbReference>
<dbReference type="FunFam" id="1.10.287.80:FF:000003">
    <property type="entry name" value="ATP synthase gamma chain, chloroplastic"/>
    <property type="match status" value="1"/>
</dbReference>
<comment type="similarity">
    <text evidence="3">Belongs to the ATPase gamma chain family.</text>
</comment>
<accession>F0XZ83</accession>
<dbReference type="AlphaFoldDB" id="F0XZ83"/>
<evidence type="ECO:0000256" key="5">
    <source>
        <dbReference type="ARBA" id="ARBA00022781"/>
    </source>
</evidence>
<keyword evidence="15" id="KW-1185">Reference proteome</keyword>
<dbReference type="HAMAP" id="MF_00815">
    <property type="entry name" value="ATP_synth_gamma_bact"/>
    <property type="match status" value="1"/>
</dbReference>
<dbReference type="Proteomes" id="UP000002729">
    <property type="component" value="Unassembled WGS sequence"/>
</dbReference>
<dbReference type="PANTHER" id="PTHR11693">
    <property type="entry name" value="ATP SYNTHASE GAMMA CHAIN"/>
    <property type="match status" value="1"/>
</dbReference>
<sequence length="314" mass="34474">MGKGGELRDRIATVGNTQKITEAMRLVAAAKVRRAQEAVLQTRPFSETLQSVFSGLIEQREPLDLPLLENREVKKVTLLAISGDRGLCGSYNTYIIKKTEARKKELEAQGIEVEIVPVGTKVEGYFRRRGEEFPASYSCPQVPSADFASEVSREMLNNFLDGETDKVELIYTKFVSLIASSPSIRTILPLSATGIETEGDEIFEMSTKDGDFEVETTTLGAAEPKEFPKDTIFEQDPVAILNGILPLYLDGQILRSLQESVASELASRMQSMQSASDNAKDLKKSLSQTYNRIRQAGVTQEILEIVAGATAAQG</sequence>
<keyword evidence="7" id="KW-0406">Ion transport</keyword>
<dbReference type="OrthoDB" id="239812at2759"/>
<organism evidence="15">
    <name type="scientific">Aureococcus anophagefferens</name>
    <name type="common">Harmful bloom alga</name>
    <dbReference type="NCBI Taxonomy" id="44056"/>
    <lineage>
        <taxon>Eukaryota</taxon>
        <taxon>Sar</taxon>
        <taxon>Stramenopiles</taxon>
        <taxon>Ochrophyta</taxon>
        <taxon>Pelagophyceae</taxon>
        <taxon>Pelagomonadales</taxon>
        <taxon>Pelagomonadaceae</taxon>
        <taxon>Aureococcus</taxon>
    </lineage>
</organism>
<dbReference type="GO" id="GO:0045259">
    <property type="term" value="C:proton-transporting ATP synthase complex"/>
    <property type="evidence" value="ECO:0007669"/>
    <property type="project" value="UniProtKB-KW"/>
</dbReference>
<dbReference type="Pfam" id="PF00231">
    <property type="entry name" value="ATP-synt"/>
    <property type="match status" value="1"/>
</dbReference>
<dbReference type="NCBIfam" id="NF004145">
    <property type="entry name" value="PRK05621.1-2"/>
    <property type="match status" value="1"/>
</dbReference>
<keyword evidence="10" id="KW-0066">ATP synthesis</keyword>
<dbReference type="KEGG" id="aaf:AURANDRAFT_52245"/>
<dbReference type="PANTHER" id="PTHR11693:SF41">
    <property type="entry name" value="ATP SYNTHASE GAMMA CHAIN, CHLOROPLASTIC"/>
    <property type="match status" value="1"/>
</dbReference>
<dbReference type="GO" id="GO:0009535">
    <property type="term" value="C:chloroplast thylakoid membrane"/>
    <property type="evidence" value="ECO:0007669"/>
    <property type="project" value="UniProtKB-SubCell"/>
</dbReference>
<dbReference type="EMBL" id="GL833121">
    <property type="protein sequence ID" value="EGB12392.1"/>
    <property type="molecule type" value="Genomic_DNA"/>
</dbReference>
<dbReference type="CDD" id="cd12151">
    <property type="entry name" value="F1-ATPase_gamma"/>
    <property type="match status" value="1"/>
</dbReference>
<dbReference type="GeneID" id="20222173"/>
<protein>
    <recommendedName>
        <fullName evidence="13">ATP synthase gamma chain, chloroplastic</fullName>
    </recommendedName>
    <alternativeName>
        <fullName evidence="11">F-ATPase gamma subunit</fullName>
    </alternativeName>
</protein>
<evidence type="ECO:0000256" key="6">
    <source>
        <dbReference type="ARBA" id="ARBA00022946"/>
    </source>
</evidence>
<evidence type="ECO:0000313" key="15">
    <source>
        <dbReference type="Proteomes" id="UP000002729"/>
    </source>
</evidence>
<keyword evidence="4" id="KW-0813">Transport</keyword>